<organism evidence="2 3">
    <name type="scientific">Alternaria panax</name>
    <dbReference type="NCBI Taxonomy" id="48097"/>
    <lineage>
        <taxon>Eukaryota</taxon>
        <taxon>Fungi</taxon>
        <taxon>Dikarya</taxon>
        <taxon>Ascomycota</taxon>
        <taxon>Pezizomycotina</taxon>
        <taxon>Dothideomycetes</taxon>
        <taxon>Pleosporomycetidae</taxon>
        <taxon>Pleosporales</taxon>
        <taxon>Pleosporineae</taxon>
        <taxon>Pleosporaceae</taxon>
        <taxon>Alternaria</taxon>
        <taxon>Alternaria sect. Panax</taxon>
    </lineage>
</organism>
<feature type="compositionally biased region" description="Basic and acidic residues" evidence="1">
    <location>
        <begin position="116"/>
        <end position="128"/>
    </location>
</feature>
<evidence type="ECO:0000313" key="2">
    <source>
        <dbReference type="EMBL" id="KAG9194471.1"/>
    </source>
</evidence>
<feature type="compositionally biased region" description="Basic and acidic residues" evidence="1">
    <location>
        <begin position="378"/>
        <end position="389"/>
    </location>
</feature>
<evidence type="ECO:0000313" key="3">
    <source>
        <dbReference type="Proteomes" id="UP001199106"/>
    </source>
</evidence>
<dbReference type="AlphaFoldDB" id="A0AAD4IGN0"/>
<comment type="caution">
    <text evidence="2">The sequence shown here is derived from an EMBL/GenBank/DDBJ whole genome shotgun (WGS) entry which is preliminary data.</text>
</comment>
<feature type="region of interest" description="Disordered" evidence="1">
    <location>
        <begin position="239"/>
        <end position="308"/>
    </location>
</feature>
<dbReference type="Proteomes" id="UP001199106">
    <property type="component" value="Unassembled WGS sequence"/>
</dbReference>
<feature type="compositionally biased region" description="Polar residues" evidence="1">
    <location>
        <begin position="239"/>
        <end position="275"/>
    </location>
</feature>
<sequence>MRSFELAILYSDGGDLDYGDGENYIEYEYAISRDERSNVDQDSDGDSQDNDREPDNASANDTKSDRDDSEASVSSSSSCSDDDEEVELVSIGSDVDEVAEDDEVVDIESDDGSSDEEARTKDDIKDAGGDSTGENIAAGDDGDNSSFSDDSAEDEQDTNATTGRSASGGLERPHKEQSLNAVHNHITYQVFRPTNNYLSTTTYQPHSNYQMIESPPTSSNNLDSIPRCLCKAPALSDASTSSYGHTSAGATNFTRTSQSSFKSNTNTTHKANGTSRDVCEKEKGKTGELSADPKPVGKSKQIWKQEGGNQGNDVYELYALGVLTTRTETTHVPVVAKHSFMVYEMESAPIVSVSHMSTNTEQNSTVYEIEDTARKDTTHVHDQQHERTSIDNMPITKTAPHHKPLFSRT</sequence>
<gene>
    <name evidence="2" type="ORF">G6011_04506</name>
</gene>
<name>A0AAD4IGN0_9PLEO</name>
<feature type="compositionally biased region" description="Acidic residues" evidence="1">
    <location>
        <begin position="94"/>
        <end position="115"/>
    </location>
</feature>
<proteinExistence type="predicted"/>
<reference evidence="2" key="1">
    <citation type="submission" date="2021-07" db="EMBL/GenBank/DDBJ databases">
        <title>Genome Resource of American Ginseng Black Spot Pathogen Alternaria panax.</title>
        <authorList>
            <person name="Qiu C."/>
            <person name="Wang W."/>
            <person name="Liu Z."/>
        </authorList>
    </citation>
    <scope>NUCLEOTIDE SEQUENCE</scope>
    <source>
        <strain evidence="2">BNCC115425</strain>
    </source>
</reference>
<dbReference type="EMBL" id="JAANER010000002">
    <property type="protein sequence ID" value="KAG9194471.1"/>
    <property type="molecule type" value="Genomic_DNA"/>
</dbReference>
<feature type="compositionally biased region" description="Basic residues" evidence="1">
    <location>
        <begin position="399"/>
        <end position="409"/>
    </location>
</feature>
<protein>
    <submittedName>
        <fullName evidence="2">Uncharacterized protein</fullName>
    </submittedName>
</protein>
<accession>A0AAD4IGN0</accession>
<feature type="compositionally biased region" description="Basic and acidic residues" evidence="1">
    <location>
        <begin position="277"/>
        <end position="286"/>
    </location>
</feature>
<feature type="region of interest" description="Disordered" evidence="1">
    <location>
        <begin position="378"/>
        <end position="409"/>
    </location>
</feature>
<evidence type="ECO:0000256" key="1">
    <source>
        <dbReference type="SAM" id="MobiDB-lite"/>
    </source>
</evidence>
<keyword evidence="3" id="KW-1185">Reference proteome</keyword>
<feature type="region of interest" description="Disordered" evidence="1">
    <location>
        <begin position="32"/>
        <end position="176"/>
    </location>
</feature>